<organism evidence="2">
    <name type="scientific">marine metagenome</name>
    <dbReference type="NCBI Taxonomy" id="408172"/>
    <lineage>
        <taxon>unclassified sequences</taxon>
        <taxon>metagenomes</taxon>
        <taxon>ecological metagenomes</taxon>
    </lineage>
</organism>
<feature type="non-terminal residue" evidence="2">
    <location>
        <position position="46"/>
    </location>
</feature>
<sequence>VDELTADHPVGGDASSGWAASGAMALTGPADGLSRPAPAALVDGMW</sequence>
<feature type="region of interest" description="Disordered" evidence="1">
    <location>
        <begin position="1"/>
        <end position="36"/>
    </location>
</feature>
<evidence type="ECO:0000313" key="2">
    <source>
        <dbReference type="EMBL" id="SVB24813.1"/>
    </source>
</evidence>
<dbReference type="AlphaFoldDB" id="A0A382CHG0"/>
<accession>A0A382CHG0</accession>
<gene>
    <name evidence="2" type="ORF">METZ01_LOCUS177667</name>
</gene>
<name>A0A382CHG0_9ZZZZ</name>
<dbReference type="EMBL" id="UINC01034258">
    <property type="protein sequence ID" value="SVB24813.1"/>
    <property type="molecule type" value="Genomic_DNA"/>
</dbReference>
<protein>
    <submittedName>
        <fullName evidence="2">Uncharacterized protein</fullName>
    </submittedName>
</protein>
<feature type="compositionally biased region" description="Low complexity" evidence="1">
    <location>
        <begin position="11"/>
        <end position="23"/>
    </location>
</feature>
<reference evidence="2" key="1">
    <citation type="submission" date="2018-05" db="EMBL/GenBank/DDBJ databases">
        <authorList>
            <person name="Lanie J.A."/>
            <person name="Ng W.-L."/>
            <person name="Kazmierczak K.M."/>
            <person name="Andrzejewski T.M."/>
            <person name="Davidsen T.M."/>
            <person name="Wayne K.J."/>
            <person name="Tettelin H."/>
            <person name="Glass J.I."/>
            <person name="Rusch D."/>
            <person name="Podicherti R."/>
            <person name="Tsui H.-C.T."/>
            <person name="Winkler M.E."/>
        </authorList>
    </citation>
    <scope>NUCLEOTIDE SEQUENCE</scope>
</reference>
<proteinExistence type="predicted"/>
<evidence type="ECO:0000256" key="1">
    <source>
        <dbReference type="SAM" id="MobiDB-lite"/>
    </source>
</evidence>
<feature type="non-terminal residue" evidence="2">
    <location>
        <position position="1"/>
    </location>
</feature>